<organism evidence="4 5">
    <name type="scientific">Fusarium oxysporum f. sp. cepae</name>
    <dbReference type="NCBI Taxonomy" id="396571"/>
    <lineage>
        <taxon>Eukaryota</taxon>
        <taxon>Fungi</taxon>
        <taxon>Dikarya</taxon>
        <taxon>Ascomycota</taxon>
        <taxon>Pezizomycotina</taxon>
        <taxon>Sordariomycetes</taxon>
        <taxon>Hypocreomycetidae</taxon>
        <taxon>Hypocreales</taxon>
        <taxon>Nectriaceae</taxon>
        <taxon>Fusarium</taxon>
        <taxon>Fusarium oxysporum species complex</taxon>
    </lineage>
</organism>
<dbReference type="PANTHER" id="PTHR19303:SF74">
    <property type="entry name" value="POGO TRANSPOSABLE ELEMENT WITH KRAB DOMAIN"/>
    <property type="match status" value="1"/>
</dbReference>
<accession>A0A3L6N0A8</accession>
<gene>
    <name evidence="4" type="ORF">BFJ65_g14763</name>
</gene>
<dbReference type="InterPro" id="IPR006600">
    <property type="entry name" value="HTH_CenpB_DNA-bd_dom"/>
</dbReference>
<dbReference type="PROSITE" id="PS51253">
    <property type="entry name" value="HTH_CENPB"/>
    <property type="match status" value="1"/>
</dbReference>
<evidence type="ECO:0000259" key="3">
    <source>
        <dbReference type="PROSITE" id="PS51253"/>
    </source>
</evidence>
<evidence type="ECO:0000313" key="4">
    <source>
        <dbReference type="EMBL" id="RKK10766.1"/>
    </source>
</evidence>
<dbReference type="AlphaFoldDB" id="A0A3L6N0A8"/>
<dbReference type="EMBL" id="MRCU01000010">
    <property type="protein sequence ID" value="RKK10766.1"/>
    <property type="molecule type" value="Genomic_DNA"/>
</dbReference>
<dbReference type="InterPro" id="IPR050863">
    <property type="entry name" value="CenT-Element_Derived"/>
</dbReference>
<keyword evidence="1" id="KW-0238">DNA-binding</keyword>
<evidence type="ECO:0000256" key="1">
    <source>
        <dbReference type="ARBA" id="ARBA00023125"/>
    </source>
</evidence>
<evidence type="ECO:0000256" key="2">
    <source>
        <dbReference type="SAM" id="MobiDB-lite"/>
    </source>
</evidence>
<sequence>MPLNANIRAAQAVVSSRQRLQKGLSRDASKLMKKPLSIRDGERQYKGSNKSSIARIVKQLEAAKTADFSLVPEPNNGRPRLLSDAEEEAIVCFIIWMQKSGLPASKGEIEDAANTIRSRRDPHAQPVSRMWYRRFRDDHPELDTSILKSKEAARYEYEEAGVEETKQWFKRLSDVITRYRIGASECWNADQAGIRVGILRERVQCLVVRTKKKTPTEVFSPEDRETCTVIGTGNAAGATTPPWLIFKAFPTIEWSDIDDDPNMRFAQSETAFSNAEITLEWAKHFNRWSWEKSATVQHRQLDFEQLFGCNEHLKSEFNPITPYDTPPGTEGKEEEELVWRLLIIDGFSGHGSFAFREYCIKFNILVAFLLPHSTHMLQPMDLGVFQWLKNAHQKRLREALRKGNLTFNRRDFAGSFKEIFEEGFTAAHIIAGFEKSGIFPPTEAPAVSYLLKKKLKTRKAIDPALSSLLPAENRFPMASDTARDVSNRYHDILSSPTHRGLEAVQKIVSEAIVLEDIVKKHVANRQERIEKRYHQRKRGKRGRPVGDYFHNISLEELREQQAEFIEAGAKSEQRSQLRNIRSFAIRQMEEIKAEWQQKKEVIVDGVEKKMRFKQWLEHTKRDVEYASLDASRAEISSQLKKKEDYFMIDTQLAPEAREAIRNVGFAAKPLSAADLSGLLNSDDSVDFQLTQPPVDADFNEEDSLIDLSEEEEVAMPSSPPCLPDYESPLPSVPSTPCPAQHQAQFRDALISLIGEERSAIGASHRPQEGQENTQFAREGVLNRQASLPPLQLFPSYSYSQ</sequence>
<dbReference type="InterPro" id="IPR004875">
    <property type="entry name" value="DDE_SF_endonuclease_dom"/>
</dbReference>
<evidence type="ECO:0000313" key="5">
    <source>
        <dbReference type="Proteomes" id="UP000270866"/>
    </source>
</evidence>
<dbReference type="GO" id="GO:0003677">
    <property type="term" value="F:DNA binding"/>
    <property type="evidence" value="ECO:0007669"/>
    <property type="project" value="UniProtKB-KW"/>
</dbReference>
<feature type="domain" description="HTH CENPB-type" evidence="3">
    <location>
        <begin position="74"/>
        <end position="145"/>
    </location>
</feature>
<dbReference type="Proteomes" id="UP000270866">
    <property type="component" value="Unassembled WGS sequence"/>
</dbReference>
<proteinExistence type="predicted"/>
<comment type="caution">
    <text evidence="4">The sequence shown here is derived from an EMBL/GenBank/DDBJ whole genome shotgun (WGS) entry which is preliminary data.</text>
</comment>
<dbReference type="PANTHER" id="PTHR19303">
    <property type="entry name" value="TRANSPOSON"/>
    <property type="match status" value="1"/>
</dbReference>
<dbReference type="Pfam" id="PF03184">
    <property type="entry name" value="DDE_1"/>
    <property type="match status" value="1"/>
</dbReference>
<reference evidence="4 5" key="1">
    <citation type="journal article" date="2018" name="Sci. Rep.">
        <title>Characterisation of pathogen-specific regions and novel effector candidates in Fusarium oxysporum f. sp. cepae.</title>
        <authorList>
            <person name="Armitage A.D."/>
            <person name="Taylor A."/>
            <person name="Sobczyk M.K."/>
            <person name="Baxter L."/>
            <person name="Greenfield B.P."/>
            <person name="Bates H.J."/>
            <person name="Wilson F."/>
            <person name="Jackson A.C."/>
            <person name="Ott S."/>
            <person name="Harrison R.J."/>
            <person name="Clarkson J.P."/>
        </authorList>
    </citation>
    <scope>NUCLEOTIDE SEQUENCE [LARGE SCALE GENOMIC DNA]</scope>
    <source>
        <strain evidence="4 5">FoC_Fus2</strain>
    </source>
</reference>
<protein>
    <recommendedName>
        <fullName evidence="3">HTH CENPB-type domain-containing protein</fullName>
    </recommendedName>
</protein>
<dbReference type="GO" id="GO:0005634">
    <property type="term" value="C:nucleus"/>
    <property type="evidence" value="ECO:0007669"/>
    <property type="project" value="TreeGrafter"/>
</dbReference>
<feature type="region of interest" description="Disordered" evidence="2">
    <location>
        <begin position="758"/>
        <end position="781"/>
    </location>
</feature>
<name>A0A3L6N0A8_FUSOX</name>